<evidence type="ECO:0008006" key="3">
    <source>
        <dbReference type="Google" id="ProtNLM"/>
    </source>
</evidence>
<organism evidence="1 2">
    <name type="scientific">Rothia mucilaginosa</name>
    <dbReference type="NCBI Taxonomy" id="43675"/>
    <lineage>
        <taxon>Bacteria</taxon>
        <taxon>Bacillati</taxon>
        <taxon>Actinomycetota</taxon>
        <taxon>Actinomycetes</taxon>
        <taxon>Micrococcales</taxon>
        <taxon>Micrococcaceae</taxon>
        <taxon>Rothia</taxon>
    </lineage>
</organism>
<dbReference type="Gene3D" id="3.50.50.60">
    <property type="entry name" value="FAD/NAD(P)-binding domain"/>
    <property type="match status" value="1"/>
</dbReference>
<gene>
    <name evidence="1" type="ORF">KH265_07720</name>
</gene>
<dbReference type="AlphaFoldDB" id="A0A943TDX2"/>
<protein>
    <recommendedName>
        <fullName evidence="3">FAD/NAD(P)-binding domain-containing protein</fullName>
    </recommendedName>
</protein>
<proteinExistence type="predicted"/>
<dbReference type="SUPFAM" id="SSF51905">
    <property type="entry name" value="FAD/NAD(P)-binding domain"/>
    <property type="match status" value="1"/>
</dbReference>
<sequence>MGNYKNYFFVPPGYLLDSPRGRQEILKSVADLQETPSFCDYDDSEGPLDVVIVGGGLSGINLASSIFHIDGLKYVIIDPHKRLGEKFLSMCNSIGQNVMRSPYEHHPGCQFVHDCELVDFARINYSFLTVTEREQVKMSIMGHRSIVPMDVFEGFVHHVIELHELEKRHIEDEVKNISKMGGYYTVSLKSGIMLKSRNVVFCTGQESIEVPDGYSTPWDLNTLQEARPGDKFSVFGGGQTAATLTYALLKLGANVDLYHRGESITFRCADVPAEFFRPEGREKYRKSSSLGFKKSSVMHEYLDIFNAYRAKGFLNIYPMAQLKDRSIYVDGIRVDGEGMGYKKIILCFGLVPKSFRCLIDESIDIWDVDYWCAIHDGLYVLGAGAEAALGPAAKNIDGHRVGVIRILDSITRKGEKLK</sequence>
<accession>A0A943TDX2</accession>
<comment type="caution">
    <text evidence="1">The sequence shown here is derived from an EMBL/GenBank/DDBJ whole genome shotgun (WGS) entry which is preliminary data.</text>
</comment>
<dbReference type="EMBL" id="JAGZXI010000011">
    <property type="protein sequence ID" value="MBS6635517.1"/>
    <property type="molecule type" value="Genomic_DNA"/>
</dbReference>
<evidence type="ECO:0000313" key="1">
    <source>
        <dbReference type="EMBL" id="MBS6635517.1"/>
    </source>
</evidence>
<dbReference type="Proteomes" id="UP000739069">
    <property type="component" value="Unassembled WGS sequence"/>
</dbReference>
<name>A0A943TDX2_9MICC</name>
<evidence type="ECO:0000313" key="2">
    <source>
        <dbReference type="Proteomes" id="UP000739069"/>
    </source>
</evidence>
<reference evidence="1" key="1">
    <citation type="submission" date="2021-02" db="EMBL/GenBank/DDBJ databases">
        <title>Infant gut strain persistence is associated with maternal origin, phylogeny, and functional potential including surface adhesion and iron acquisition.</title>
        <authorList>
            <person name="Lou Y.C."/>
        </authorList>
    </citation>
    <scope>NUCLEOTIDE SEQUENCE</scope>
    <source>
        <strain evidence="1">L1_008_092G1_dasL1_008_092G1_concoct_16</strain>
    </source>
</reference>
<dbReference type="RefSeq" id="WP_303953520.1">
    <property type="nucleotide sequence ID" value="NZ_JAGZXI010000011.1"/>
</dbReference>
<dbReference type="InterPro" id="IPR036188">
    <property type="entry name" value="FAD/NAD-bd_sf"/>
</dbReference>
<dbReference type="PRINTS" id="PR00411">
    <property type="entry name" value="PNDRDTASEI"/>
</dbReference>